<organism evidence="2 3">
    <name type="scientific">Candidatus Lachnoclostridium stercoravium</name>
    <dbReference type="NCBI Taxonomy" id="2838633"/>
    <lineage>
        <taxon>Bacteria</taxon>
        <taxon>Bacillati</taxon>
        <taxon>Bacillota</taxon>
        <taxon>Clostridia</taxon>
        <taxon>Lachnospirales</taxon>
        <taxon>Lachnospiraceae</taxon>
    </lineage>
</organism>
<feature type="transmembrane region" description="Helical" evidence="1">
    <location>
        <begin position="22"/>
        <end position="42"/>
    </location>
</feature>
<accession>A0A9D2HK43</accession>
<sequence>MSCNKIEFESKDHLSGEWPHPAILAALCGILILAGVAIGYFVDPLKVNSRGFTKAMEELADVEDGTEVRFSDITPFEWDRVYTFDPYVSREEIEKTLGIENRRIKETVNEGMEQLIFVKDKELVCSITGYSSSLGWYVDLGLGEDGKNYRMVEPADDEMTVGHEGGIPGLVFEGGK</sequence>
<dbReference type="AlphaFoldDB" id="A0A9D2HK43"/>
<name>A0A9D2HK43_9FIRM</name>
<keyword evidence="1" id="KW-1133">Transmembrane helix</keyword>
<keyword evidence="1" id="KW-0812">Transmembrane</keyword>
<evidence type="ECO:0000313" key="3">
    <source>
        <dbReference type="Proteomes" id="UP000823900"/>
    </source>
</evidence>
<dbReference type="EMBL" id="DWZA01000083">
    <property type="protein sequence ID" value="HJA71778.1"/>
    <property type="molecule type" value="Genomic_DNA"/>
</dbReference>
<proteinExistence type="predicted"/>
<keyword evidence="1" id="KW-0472">Membrane</keyword>
<evidence type="ECO:0000313" key="2">
    <source>
        <dbReference type="EMBL" id="HJA71778.1"/>
    </source>
</evidence>
<dbReference type="Proteomes" id="UP000823900">
    <property type="component" value="Unassembled WGS sequence"/>
</dbReference>
<evidence type="ECO:0008006" key="4">
    <source>
        <dbReference type="Google" id="ProtNLM"/>
    </source>
</evidence>
<comment type="caution">
    <text evidence="2">The sequence shown here is derived from an EMBL/GenBank/DDBJ whole genome shotgun (WGS) entry which is preliminary data.</text>
</comment>
<gene>
    <name evidence="2" type="ORF">IAA07_09435</name>
</gene>
<protein>
    <recommendedName>
        <fullName evidence="4">DUF4830 domain-containing protein</fullName>
    </recommendedName>
</protein>
<reference evidence="2" key="2">
    <citation type="submission" date="2021-04" db="EMBL/GenBank/DDBJ databases">
        <authorList>
            <person name="Gilroy R."/>
        </authorList>
    </citation>
    <scope>NUCLEOTIDE SEQUENCE</scope>
    <source>
        <strain evidence="2">CHK178-16964</strain>
    </source>
</reference>
<evidence type="ECO:0000256" key="1">
    <source>
        <dbReference type="SAM" id="Phobius"/>
    </source>
</evidence>
<reference evidence="2" key="1">
    <citation type="journal article" date="2021" name="PeerJ">
        <title>Extensive microbial diversity within the chicken gut microbiome revealed by metagenomics and culture.</title>
        <authorList>
            <person name="Gilroy R."/>
            <person name="Ravi A."/>
            <person name="Getino M."/>
            <person name="Pursley I."/>
            <person name="Horton D.L."/>
            <person name="Alikhan N.F."/>
            <person name="Baker D."/>
            <person name="Gharbi K."/>
            <person name="Hall N."/>
            <person name="Watson M."/>
            <person name="Adriaenssens E.M."/>
            <person name="Foster-Nyarko E."/>
            <person name="Jarju S."/>
            <person name="Secka A."/>
            <person name="Antonio M."/>
            <person name="Oren A."/>
            <person name="Chaudhuri R.R."/>
            <person name="La Ragione R."/>
            <person name="Hildebrand F."/>
            <person name="Pallen M.J."/>
        </authorList>
    </citation>
    <scope>NUCLEOTIDE SEQUENCE</scope>
    <source>
        <strain evidence="2">CHK178-16964</strain>
    </source>
</reference>